<dbReference type="Proteomes" id="UP000050280">
    <property type="component" value="Unassembled WGS sequence"/>
</dbReference>
<feature type="transmembrane region" description="Helical" evidence="1">
    <location>
        <begin position="41"/>
        <end position="59"/>
    </location>
</feature>
<proteinExistence type="predicted"/>
<sequence length="63" mass="6966">MDLDKKYGLATLRVWGLILNFMMNFLTLFGAANYLRGDTDATVMIVGIIGTIICITVLSKPQN</sequence>
<keyword evidence="1" id="KW-0812">Transmembrane</keyword>
<protein>
    <submittedName>
        <fullName evidence="2">Uncharacterized protein</fullName>
    </submittedName>
</protein>
<organism evidence="2 3">
    <name type="scientific">Croceitalea dokdonensis DOKDO 023</name>
    <dbReference type="NCBI Taxonomy" id="1300341"/>
    <lineage>
        <taxon>Bacteria</taxon>
        <taxon>Pseudomonadati</taxon>
        <taxon>Bacteroidota</taxon>
        <taxon>Flavobacteriia</taxon>
        <taxon>Flavobacteriales</taxon>
        <taxon>Flavobacteriaceae</taxon>
        <taxon>Croceitalea</taxon>
    </lineage>
</organism>
<evidence type="ECO:0000313" key="2">
    <source>
        <dbReference type="EMBL" id="KPM32054.1"/>
    </source>
</evidence>
<keyword evidence="3" id="KW-1185">Reference proteome</keyword>
<dbReference type="STRING" id="1300341.I595_1703"/>
<comment type="caution">
    <text evidence="2">The sequence shown here is derived from an EMBL/GenBank/DDBJ whole genome shotgun (WGS) entry which is preliminary data.</text>
</comment>
<keyword evidence="1" id="KW-1133">Transmembrane helix</keyword>
<gene>
    <name evidence="2" type="ORF">I595_1703</name>
</gene>
<evidence type="ECO:0000313" key="3">
    <source>
        <dbReference type="Proteomes" id="UP000050280"/>
    </source>
</evidence>
<keyword evidence="1" id="KW-0472">Membrane</keyword>
<evidence type="ECO:0000256" key="1">
    <source>
        <dbReference type="SAM" id="Phobius"/>
    </source>
</evidence>
<dbReference type="EMBL" id="LDJX01000003">
    <property type="protein sequence ID" value="KPM32054.1"/>
    <property type="molecule type" value="Genomic_DNA"/>
</dbReference>
<dbReference type="AlphaFoldDB" id="A0A0P7AUA5"/>
<dbReference type="RefSeq" id="WP_054558864.1">
    <property type="nucleotide sequence ID" value="NZ_LDJX01000003.1"/>
</dbReference>
<feature type="transmembrane region" description="Helical" evidence="1">
    <location>
        <begin position="12"/>
        <end position="35"/>
    </location>
</feature>
<accession>A0A0P7AUA5</accession>
<reference evidence="2 3" key="1">
    <citation type="submission" date="2015-09" db="EMBL/GenBank/DDBJ databases">
        <title>Genome sequence of the marine flavobacterium Croceitalea dokdonensis DOKDO 023 that contains proton- and sodium-pumping rhodopsins.</title>
        <authorList>
            <person name="Kwon S.-K."/>
            <person name="Lee H.K."/>
            <person name="Kwak M.-J."/>
            <person name="Kim J.F."/>
        </authorList>
    </citation>
    <scope>NUCLEOTIDE SEQUENCE [LARGE SCALE GENOMIC DNA]</scope>
    <source>
        <strain evidence="2 3">DOKDO 023</strain>
    </source>
</reference>
<name>A0A0P7AUA5_9FLAO</name>